<reference evidence="2" key="1">
    <citation type="submission" date="2022-11" db="UniProtKB">
        <authorList>
            <consortium name="WormBaseParasite"/>
        </authorList>
    </citation>
    <scope>IDENTIFICATION</scope>
</reference>
<evidence type="ECO:0000313" key="1">
    <source>
        <dbReference type="Proteomes" id="UP000887572"/>
    </source>
</evidence>
<proteinExistence type="predicted"/>
<dbReference type="WBParaSite" id="Gr19_v10_g9924.t1">
    <property type="protein sequence ID" value="Gr19_v10_g9924.t1"/>
    <property type="gene ID" value="Gr19_v10_g9924"/>
</dbReference>
<dbReference type="AlphaFoldDB" id="A0A914IG45"/>
<protein>
    <submittedName>
        <fullName evidence="2">Uncharacterized protein</fullName>
    </submittedName>
</protein>
<sequence length="69" mass="8088">MSSEHVACRIVAELERLNTELVLAPLHIRMSILLRLVAPDLLWRILRRKALAEKETERRKAEEEKDKAK</sequence>
<evidence type="ECO:0000313" key="2">
    <source>
        <dbReference type="WBParaSite" id="Gr19_v10_g9924.t1"/>
    </source>
</evidence>
<name>A0A914IG45_GLORO</name>
<keyword evidence="1" id="KW-1185">Reference proteome</keyword>
<dbReference type="Proteomes" id="UP000887572">
    <property type="component" value="Unplaced"/>
</dbReference>
<accession>A0A914IG45</accession>
<organism evidence="1 2">
    <name type="scientific">Globodera rostochiensis</name>
    <name type="common">Golden nematode worm</name>
    <name type="synonym">Heterodera rostochiensis</name>
    <dbReference type="NCBI Taxonomy" id="31243"/>
    <lineage>
        <taxon>Eukaryota</taxon>
        <taxon>Metazoa</taxon>
        <taxon>Ecdysozoa</taxon>
        <taxon>Nematoda</taxon>
        <taxon>Chromadorea</taxon>
        <taxon>Rhabditida</taxon>
        <taxon>Tylenchina</taxon>
        <taxon>Tylenchomorpha</taxon>
        <taxon>Tylenchoidea</taxon>
        <taxon>Heteroderidae</taxon>
        <taxon>Heteroderinae</taxon>
        <taxon>Globodera</taxon>
    </lineage>
</organism>